<dbReference type="EMBL" id="JAPDOD010000016">
    <property type="protein sequence ID" value="MDA0162151.1"/>
    <property type="molecule type" value="Genomic_DNA"/>
</dbReference>
<dbReference type="Pfam" id="PF13574">
    <property type="entry name" value="Reprolysin_2"/>
    <property type="match status" value="1"/>
</dbReference>
<protein>
    <submittedName>
        <fullName evidence="2">M12 family metallo-peptidase</fullName>
    </submittedName>
</protein>
<comment type="caution">
    <text evidence="2">The sequence shown here is derived from an EMBL/GenBank/DDBJ whole genome shotgun (WGS) entry which is preliminary data.</text>
</comment>
<dbReference type="Gene3D" id="2.60.40.10">
    <property type="entry name" value="Immunoglobulins"/>
    <property type="match status" value="1"/>
</dbReference>
<keyword evidence="1" id="KW-0732">Signal</keyword>
<dbReference type="GO" id="GO:0008237">
    <property type="term" value="F:metallopeptidase activity"/>
    <property type="evidence" value="ECO:0007669"/>
    <property type="project" value="InterPro"/>
</dbReference>
<feature type="signal peptide" evidence="1">
    <location>
        <begin position="1"/>
        <end position="27"/>
    </location>
</feature>
<dbReference type="Proteomes" id="UP001149140">
    <property type="component" value="Unassembled WGS sequence"/>
</dbReference>
<organism evidence="2 3">
    <name type="scientific">Solirubrobacter ginsenosidimutans</name>
    <dbReference type="NCBI Taxonomy" id="490573"/>
    <lineage>
        <taxon>Bacteria</taxon>
        <taxon>Bacillati</taxon>
        <taxon>Actinomycetota</taxon>
        <taxon>Thermoleophilia</taxon>
        <taxon>Solirubrobacterales</taxon>
        <taxon>Solirubrobacteraceae</taxon>
        <taxon>Solirubrobacter</taxon>
    </lineage>
</organism>
<dbReference type="Gene3D" id="3.40.390.10">
    <property type="entry name" value="Collagenase (Catalytic Domain)"/>
    <property type="match status" value="1"/>
</dbReference>
<feature type="chain" id="PRO_5040819121" evidence="1">
    <location>
        <begin position="28"/>
        <end position="1187"/>
    </location>
</feature>
<keyword evidence="3" id="KW-1185">Reference proteome</keyword>
<dbReference type="AlphaFoldDB" id="A0A9X3S3I8"/>
<evidence type="ECO:0000313" key="3">
    <source>
        <dbReference type="Proteomes" id="UP001149140"/>
    </source>
</evidence>
<dbReference type="InterPro" id="IPR024079">
    <property type="entry name" value="MetalloPept_cat_dom_sf"/>
</dbReference>
<evidence type="ECO:0000313" key="2">
    <source>
        <dbReference type="EMBL" id="MDA0162151.1"/>
    </source>
</evidence>
<dbReference type="GO" id="GO:0005975">
    <property type="term" value="P:carbohydrate metabolic process"/>
    <property type="evidence" value="ECO:0007669"/>
    <property type="project" value="UniProtKB-ARBA"/>
</dbReference>
<dbReference type="RefSeq" id="WP_270041388.1">
    <property type="nucleotide sequence ID" value="NZ_JAPDOD010000016.1"/>
</dbReference>
<gene>
    <name evidence="2" type="ORF">OM076_17905</name>
</gene>
<dbReference type="SUPFAM" id="SSF55486">
    <property type="entry name" value="Metalloproteases ('zincins'), catalytic domain"/>
    <property type="match status" value="1"/>
</dbReference>
<reference evidence="2" key="1">
    <citation type="submission" date="2022-10" db="EMBL/GenBank/DDBJ databases">
        <title>The WGS of Solirubrobacter ginsenosidimutans DSM 21036.</title>
        <authorList>
            <person name="Jiang Z."/>
        </authorList>
    </citation>
    <scope>NUCLEOTIDE SEQUENCE</scope>
    <source>
        <strain evidence="2">DSM 21036</strain>
    </source>
</reference>
<dbReference type="InterPro" id="IPR013783">
    <property type="entry name" value="Ig-like_fold"/>
</dbReference>
<evidence type="ECO:0000256" key="1">
    <source>
        <dbReference type="SAM" id="SignalP"/>
    </source>
</evidence>
<sequence length="1187" mass="120919">MRVGKRLSAALCLGLAAAAAAPGVAGAQARSDVWDAVSGHLPATKGGSAADIRASSYRAFTLDESGLEAGLRAAPKTGLHSAAPSGSVTLTLPSPSGGFQRFEVYEAPIMEPALAAAHPDIKTYAGRGIDDPTATIRADRSDALGFHASVRSEGGSWYVDPYYHLDDSVYVSYFGRDLSSKEPFVERGPDGDPDPFDLGFGKTKSAAAGPSVLLRTYRLALVTDPTYSTYFGGPANVTAAKVTLMNRVDQIYEDETAIRLVLIADTDKTNLNTAALATDPNGPCGAAACYTTAQIASCTSGLLQRNRIVLGQIIGAANYDVGHIMLGRAGGGVASLGVIGGNSKAQGCTGLPTPVGDYMAVDYVAHEMGHQFNGNHTFNGTQSNCSGGNRNAGTSVEPGSGSSIMAYAGICQQDNLQPHSDPYWSQRSYDEITSLVTGTRPAVNEVQNISLRDFDGSDSLTLTFNGKTVGPFVRGVNYSAADIQAALSGGKVQTVRLTGYDVNGDSYTLTYKGANSIPIVRGQNNTAAGILAAIVGGSESQQVTLGSFTATQSFQLVVNGTTTAVFGAGGTAISNANLQTAITAITGAGTATVSGAGTTGFTVTFGGTLANTDVPAISVVNCTGACTSAVRENVKGTTGIAGWPAGATVTVGPVTDAGYNLSFGGTMAGVDVDPFTVTNGVGAAGTVDDSTKFTAGILPAGGIATVAGFGGGTFDDTGFQVSFAGTLAGLDQPALGLAVTGGTGFVGETAHGGPAGNNGFLIVDTGNHAPDVVTPAAYTIPPRTPFALTGSATDPDGDPVTYMWEQNDRGGLPNGGSTAGTGLVQQPKTNGPLFRQFGKGVDVSATDTLLYHSPGENAVNSNPTRVFPDMEQILANNTNAATGSCPTPPAAPTAVPVVTRECFSEFLPTSDWVGFLGDRTMNFRLTARDSKPGGGAIGFNSTKVTVANLASPFRVTSQAVSEVRYGTLPLTVTWDVASTDITPINVANVKISLISDQGETVIANSVPNTGSYTGVWPNVAGTHARIKVAAVGNIFFDVSDADITSVVAPTLPVGGTVSATLALSLGTPAAFGAFQPGVMKDYDATSSANVISTAGDATLTVADPSSTAPGHLVNGTFVMPSVLQARAGTTDAFKPVGTAPATLKTYSTPVSNDAVTLGFRQHVDSSDALRTGAYTKTLTFTLSTTTP</sequence>
<name>A0A9X3S3I8_9ACTN</name>
<proteinExistence type="predicted"/>
<accession>A0A9X3S3I8</accession>